<evidence type="ECO:0000313" key="1">
    <source>
        <dbReference type="EMBL" id="EEI92328.1"/>
    </source>
</evidence>
<evidence type="ECO:0000313" key="2">
    <source>
        <dbReference type="Proteomes" id="UP000006241"/>
    </source>
</evidence>
<proteinExistence type="predicted"/>
<reference evidence="1 2" key="1">
    <citation type="submission" date="2009-01" db="EMBL/GenBank/DDBJ databases">
        <authorList>
            <person name="Qin X."/>
            <person name="Bachman B."/>
            <person name="Battles P."/>
            <person name="Bell A."/>
            <person name="Bess C."/>
            <person name="Bickham C."/>
            <person name="Chaboub L."/>
            <person name="Chen D."/>
            <person name="Coyle M."/>
            <person name="Deiros D.R."/>
            <person name="Dinh H."/>
            <person name="Forbes L."/>
            <person name="Fowler G."/>
            <person name="Francisco L."/>
            <person name="Fu Q."/>
            <person name="Gubbala S."/>
            <person name="Hale W."/>
            <person name="Han Y."/>
            <person name="Hemphill L."/>
            <person name="Highlander S.K."/>
            <person name="Hirani K."/>
            <person name="Hogues M."/>
            <person name="Jackson L."/>
            <person name="Jakkamsetti A."/>
            <person name="Javaid M."/>
            <person name="Jiang H."/>
            <person name="Korchina V."/>
            <person name="Kovar C."/>
            <person name="Lara F."/>
            <person name="Lee S."/>
            <person name="Mata R."/>
            <person name="Mathew T."/>
            <person name="Moen C."/>
            <person name="Morales K."/>
            <person name="Munidasa M."/>
            <person name="Nazareth L."/>
            <person name="Ngo R."/>
            <person name="Nguyen L."/>
            <person name="Okwuonu G."/>
            <person name="Ongeri F."/>
            <person name="Patil S."/>
            <person name="Petrosino J."/>
            <person name="Pham C."/>
            <person name="Pham P."/>
            <person name="Pu L.-L."/>
            <person name="Puazo M."/>
            <person name="Raj R."/>
            <person name="Reid J."/>
            <person name="Rouhana J."/>
            <person name="Saada N."/>
            <person name="Shang Y."/>
            <person name="Simmons D."/>
            <person name="Thornton R."/>
            <person name="Warren J."/>
            <person name="Weissenberger G."/>
            <person name="Zhang J."/>
            <person name="Zhang L."/>
            <person name="Zhou C."/>
            <person name="Zhu D."/>
            <person name="Muzny D."/>
            <person name="Worley K."/>
            <person name="Gibbs R."/>
        </authorList>
    </citation>
    <scope>NUCLEOTIDE SEQUENCE [LARGE SCALE GENOMIC DNA]</scope>
    <source>
        <strain evidence="1 2">ATCC 33300</strain>
    </source>
</reference>
<dbReference type="RefSeq" id="WP_003010024.1">
    <property type="nucleotide sequence ID" value="NZ_GG668633.1"/>
</dbReference>
<dbReference type="InterPro" id="IPR011006">
    <property type="entry name" value="CheY-like_superfamily"/>
</dbReference>
<sequence>MSYRLAYIDEQEASLSNFYSHFKNDYELTMIKVEETSTIEAILKECFDNEVDAIVTDYKLEEEGNVNFNGDKLFNTIKTKYPHFPVIMLTSWEPEAIDHMENVHLIYNKDILNGENGDEFKVFNSKIISNIKNYYKKIEYTDSRIAELVDKRDNAELDLVEEEELTKLYMLYDELHPDGKEIPTNLIQKGAITQLNDFVNEAKEILEELKKINKK</sequence>
<name>C2FX87_SPHSI</name>
<dbReference type="Gene3D" id="3.40.50.2300">
    <property type="match status" value="1"/>
</dbReference>
<organism evidence="1 2">
    <name type="scientific">Sphingobacterium spiritivorum ATCC 33300</name>
    <dbReference type="NCBI Taxonomy" id="525372"/>
    <lineage>
        <taxon>Bacteria</taxon>
        <taxon>Pseudomonadati</taxon>
        <taxon>Bacteroidota</taxon>
        <taxon>Sphingobacteriia</taxon>
        <taxon>Sphingobacteriales</taxon>
        <taxon>Sphingobacteriaceae</taxon>
        <taxon>Sphingobacterium</taxon>
    </lineage>
</organism>
<dbReference type="EMBL" id="ACHB01000048">
    <property type="protein sequence ID" value="EEI92328.1"/>
    <property type="molecule type" value="Genomic_DNA"/>
</dbReference>
<dbReference type="AlphaFoldDB" id="C2FX87"/>
<protein>
    <recommendedName>
        <fullName evidence="3">Response regulatory domain-containing protein</fullName>
    </recommendedName>
</protein>
<dbReference type="Proteomes" id="UP000006241">
    <property type="component" value="Unassembled WGS sequence"/>
</dbReference>
<accession>C2FX87</accession>
<dbReference type="SUPFAM" id="SSF52172">
    <property type="entry name" value="CheY-like"/>
    <property type="match status" value="1"/>
</dbReference>
<gene>
    <name evidence="1" type="ORF">HMPREF0765_1943</name>
</gene>
<evidence type="ECO:0008006" key="3">
    <source>
        <dbReference type="Google" id="ProtNLM"/>
    </source>
</evidence>
<dbReference type="HOGENOM" id="CLU_107906_0_0_10"/>
<comment type="caution">
    <text evidence="1">The sequence shown here is derived from an EMBL/GenBank/DDBJ whole genome shotgun (WGS) entry which is preliminary data.</text>
</comment>